<reference evidence="4 5" key="1">
    <citation type="submission" date="2023-07" db="EMBL/GenBank/DDBJ databases">
        <title>Sorghum-associated microbial communities from plants grown in Nebraska, USA.</title>
        <authorList>
            <person name="Schachtman D."/>
        </authorList>
    </citation>
    <scope>NUCLEOTIDE SEQUENCE [LARGE SCALE GENOMIC DNA]</scope>
    <source>
        <strain evidence="4 5">3262</strain>
    </source>
</reference>
<evidence type="ECO:0000256" key="2">
    <source>
        <dbReference type="PROSITE-ProRule" id="PRU00504"/>
    </source>
</evidence>
<evidence type="ECO:0000313" key="4">
    <source>
        <dbReference type="EMBL" id="MDR6942423.1"/>
    </source>
</evidence>
<evidence type="ECO:0000259" key="3">
    <source>
        <dbReference type="Pfam" id="PF25021"/>
    </source>
</evidence>
<feature type="repeat" description="NHL" evidence="2">
    <location>
        <begin position="326"/>
        <end position="357"/>
    </location>
</feature>
<dbReference type="SUPFAM" id="SSF49265">
    <property type="entry name" value="Fibronectin type III"/>
    <property type="match status" value="1"/>
</dbReference>
<sequence length="460" mass="46428">MNKTLTKAFSFTAYLTIIIFIATGCNKGGSTTPGSVPVLTTTDVTIDATGTSAYSGGLITETLTEGLLGYGVCWSSTNQSPSIADSKTTDTVNLVGFTSKITGLSPKTTYYLRAYATNSAGTGYGNIIQFTTSADLSAAAGTVSTFVGNASAGFIDGTGASAFFDSPDGLTIDASGNIYVADSFNSAIRKVTSGGEVTTVSGKGAIGYLDGPVASAKFYAPQSLIADAGGNIYVADMGNNMIRKISASGVVSTLAGSGDAGYADGTGSNATFNTPRGLAIDPQGDIYVADQGNNLIRKVTAAGVVTTVAGNRTGGYLDNATATSAEFNHPSGVAIDAQGNVYVADLLNHAIRKISTAGIVTTYAGGPKQTGLVGNAGDIAFDTKGNLFISDQNGRVLEITTGKVLLSIAGKTATTGFADGQGAAALFNSPQGIVADASGNIWIADNANNRIRKIVPPSGI</sequence>
<dbReference type="PROSITE" id="PS51257">
    <property type="entry name" value="PROKAR_LIPOPROTEIN"/>
    <property type="match status" value="1"/>
</dbReference>
<evidence type="ECO:0000256" key="1">
    <source>
        <dbReference type="ARBA" id="ARBA00022737"/>
    </source>
</evidence>
<dbReference type="InterPro" id="IPR011042">
    <property type="entry name" value="6-blade_b-propeller_TolB-like"/>
</dbReference>
<gene>
    <name evidence="4" type="ORF">J2W55_002265</name>
</gene>
<organism evidence="4 5">
    <name type="scientific">Mucilaginibacter pocheonensis</name>
    <dbReference type="NCBI Taxonomy" id="398050"/>
    <lineage>
        <taxon>Bacteria</taxon>
        <taxon>Pseudomonadati</taxon>
        <taxon>Bacteroidota</taxon>
        <taxon>Sphingobacteriia</taxon>
        <taxon>Sphingobacteriales</taxon>
        <taxon>Sphingobacteriaceae</taxon>
        <taxon>Mucilaginibacter</taxon>
    </lineage>
</organism>
<dbReference type="Proteomes" id="UP001247620">
    <property type="component" value="Unassembled WGS sequence"/>
</dbReference>
<dbReference type="InterPro" id="IPR003961">
    <property type="entry name" value="FN3_dom"/>
</dbReference>
<comment type="caution">
    <text evidence="4">The sequence shown here is derived from an EMBL/GenBank/DDBJ whole genome shotgun (WGS) entry which is preliminary data.</text>
</comment>
<dbReference type="Gene3D" id="2.120.10.30">
    <property type="entry name" value="TolB, C-terminal domain"/>
    <property type="match status" value="4"/>
</dbReference>
<dbReference type="InterPro" id="IPR056822">
    <property type="entry name" value="TEN_NHL"/>
</dbReference>
<protein>
    <submittedName>
        <fullName evidence="4">Sugar lactone lactonase YvrE</fullName>
    </submittedName>
</protein>
<evidence type="ECO:0000313" key="5">
    <source>
        <dbReference type="Proteomes" id="UP001247620"/>
    </source>
</evidence>
<feature type="domain" description="Teneurin NHL" evidence="3">
    <location>
        <begin position="318"/>
        <end position="365"/>
    </location>
</feature>
<dbReference type="RefSeq" id="WP_310095620.1">
    <property type="nucleotide sequence ID" value="NZ_JAVDUU010000002.1"/>
</dbReference>
<dbReference type="EMBL" id="JAVDUU010000002">
    <property type="protein sequence ID" value="MDR6942423.1"/>
    <property type="molecule type" value="Genomic_DNA"/>
</dbReference>
<feature type="repeat" description="NHL" evidence="2">
    <location>
        <begin position="267"/>
        <end position="302"/>
    </location>
</feature>
<dbReference type="PANTHER" id="PTHR13833:SF71">
    <property type="entry name" value="NHL DOMAIN-CONTAINING PROTEIN"/>
    <property type="match status" value="1"/>
</dbReference>
<dbReference type="InterPro" id="IPR036116">
    <property type="entry name" value="FN3_sf"/>
</dbReference>
<dbReference type="CDD" id="cd00063">
    <property type="entry name" value="FN3"/>
    <property type="match status" value="1"/>
</dbReference>
<dbReference type="InterPro" id="IPR013783">
    <property type="entry name" value="Ig-like_fold"/>
</dbReference>
<keyword evidence="5" id="KW-1185">Reference proteome</keyword>
<dbReference type="Pfam" id="PF01436">
    <property type="entry name" value="NHL"/>
    <property type="match status" value="2"/>
</dbReference>
<dbReference type="PROSITE" id="PS51125">
    <property type="entry name" value="NHL"/>
    <property type="match status" value="2"/>
</dbReference>
<dbReference type="PANTHER" id="PTHR13833">
    <property type="match status" value="1"/>
</dbReference>
<proteinExistence type="predicted"/>
<dbReference type="Gene3D" id="2.60.40.10">
    <property type="entry name" value="Immunoglobulins"/>
    <property type="match status" value="1"/>
</dbReference>
<dbReference type="SUPFAM" id="SSF101898">
    <property type="entry name" value="NHL repeat"/>
    <property type="match status" value="1"/>
</dbReference>
<accession>A0ABU1TAJ8</accession>
<dbReference type="CDD" id="cd14953">
    <property type="entry name" value="NHL_like_1"/>
    <property type="match status" value="1"/>
</dbReference>
<dbReference type="Pfam" id="PF25021">
    <property type="entry name" value="TEN_NHL"/>
    <property type="match status" value="1"/>
</dbReference>
<dbReference type="SUPFAM" id="SSF63829">
    <property type="entry name" value="Calcium-dependent phosphotriesterase"/>
    <property type="match status" value="1"/>
</dbReference>
<dbReference type="InterPro" id="IPR001258">
    <property type="entry name" value="NHL_repeat"/>
</dbReference>
<name>A0ABU1TAJ8_9SPHI</name>
<keyword evidence="1" id="KW-0677">Repeat</keyword>